<feature type="transmembrane region" description="Helical" evidence="1">
    <location>
        <begin position="396"/>
        <end position="417"/>
    </location>
</feature>
<gene>
    <name evidence="2" type="ORF">EV193_109139</name>
</gene>
<keyword evidence="1" id="KW-0472">Membrane</keyword>
<dbReference type="EMBL" id="SGWQ01000009">
    <property type="protein sequence ID" value="RZS34352.1"/>
    <property type="molecule type" value="Genomic_DNA"/>
</dbReference>
<keyword evidence="3" id="KW-1185">Reference proteome</keyword>
<feature type="transmembrane region" description="Helical" evidence="1">
    <location>
        <begin position="429"/>
        <end position="455"/>
    </location>
</feature>
<dbReference type="Gene3D" id="3.60.21.10">
    <property type="match status" value="1"/>
</dbReference>
<reference evidence="2 3" key="1">
    <citation type="submission" date="2019-02" db="EMBL/GenBank/DDBJ databases">
        <title>Genomic Encyclopedia of Type Strains, Phase IV (KMG-IV): sequencing the most valuable type-strain genomes for metagenomic binning, comparative biology and taxonomic classification.</title>
        <authorList>
            <person name="Goeker M."/>
        </authorList>
    </citation>
    <scope>NUCLEOTIDE SEQUENCE [LARGE SCALE GENOMIC DNA]</scope>
    <source>
        <strain evidence="2 3">DSM 101727</strain>
    </source>
</reference>
<dbReference type="GO" id="GO:0016787">
    <property type="term" value="F:hydrolase activity"/>
    <property type="evidence" value="ECO:0007669"/>
    <property type="project" value="InterPro"/>
</dbReference>
<feature type="transmembrane region" description="Helical" evidence="1">
    <location>
        <begin position="467"/>
        <end position="495"/>
    </location>
</feature>
<evidence type="ECO:0000256" key="1">
    <source>
        <dbReference type="SAM" id="Phobius"/>
    </source>
</evidence>
<proteinExistence type="predicted"/>
<organism evidence="2 3">
    <name type="scientific">Herbihabitans rhizosphaerae</name>
    <dbReference type="NCBI Taxonomy" id="1872711"/>
    <lineage>
        <taxon>Bacteria</taxon>
        <taxon>Bacillati</taxon>
        <taxon>Actinomycetota</taxon>
        <taxon>Actinomycetes</taxon>
        <taxon>Pseudonocardiales</taxon>
        <taxon>Pseudonocardiaceae</taxon>
        <taxon>Herbihabitans</taxon>
    </lineage>
</organism>
<keyword evidence="1" id="KW-1133">Transmembrane helix</keyword>
<dbReference type="SUPFAM" id="SSF56300">
    <property type="entry name" value="Metallo-dependent phosphatases"/>
    <property type="match status" value="1"/>
</dbReference>
<keyword evidence="1" id="KW-0812">Transmembrane</keyword>
<dbReference type="RefSeq" id="WP_207222784.1">
    <property type="nucleotide sequence ID" value="NZ_SGWQ01000009.1"/>
</dbReference>
<accession>A0A4Q7KGH4</accession>
<dbReference type="AlphaFoldDB" id="A0A4Q7KGH4"/>
<evidence type="ECO:0000313" key="2">
    <source>
        <dbReference type="EMBL" id="RZS34352.1"/>
    </source>
</evidence>
<dbReference type="PANTHER" id="PTHR34211:SF3">
    <property type="entry name" value="CALCINEURIN-LIKE METALLO-PHOSPHOESTERASE SUPERFAMILY PROTEIN"/>
    <property type="match status" value="1"/>
</dbReference>
<protein>
    <submittedName>
        <fullName evidence="2">Calcineurin-like phosphoesterase family protein</fullName>
    </submittedName>
</protein>
<name>A0A4Q7KGH4_9PSEU</name>
<dbReference type="InterPro" id="IPR029052">
    <property type="entry name" value="Metallo-depent_PP-like"/>
</dbReference>
<feature type="transmembrane region" description="Helical" evidence="1">
    <location>
        <begin position="362"/>
        <end position="384"/>
    </location>
</feature>
<dbReference type="Proteomes" id="UP000294257">
    <property type="component" value="Unassembled WGS sequence"/>
</dbReference>
<comment type="caution">
    <text evidence="2">The sequence shown here is derived from an EMBL/GenBank/DDBJ whole genome shotgun (WGS) entry which is preliminary data.</text>
</comment>
<dbReference type="PANTHER" id="PTHR34211">
    <property type="entry name" value="CALCINEURIN-LIKE METALLO-PHOSPHOESTERASE SUPERFAMILY PROTEIN"/>
    <property type="match status" value="1"/>
</dbReference>
<sequence>MEHTSPRPRPREITEAELGFKPQPPVAWLAPSVLAATGVKSLVATVFGSYSDKRELQGSLPANVHRFEEGDELWLDFVADLGDGFDATYSIASLLAAESITLPGELSLPRGRLLVMGGDQVYPSASTETYEDRSKGVYRAALPTAEAPRPRLFALPGNHDWYDGLTAFLRVFGQQRTIGGWQTEQSRSYFAIELPHRWWLYAIDTQFDDYVDAPQLEYFRTAAEDLREGDGVILCTPAPSWVVAGSGGEAKGYDTIEFFEREILRPHGANIRMMLSGDQHHYARYAEEGGGEVQRITCGTGGAYLAATHQLPEKLTLPPPTSRIFWSGERRTSRLAGRYPSTVDSKRLSLGIIRLPWRNRGFATLMAGVHFVLFLAFALGLVITSGRERASAITEVPAWTPAVLCSVLLIVGTVNFARLGLPDRRARAGLVAGVLHGLAHLGIAFGWLFVVQWLYLDVLGRGVGSDWLVIVIAVVVTPALLGFVGSELTALYLLLAGRFGINLNEVFAGQSISDRKGFLRMRVGADGDLTIYPIKVHTVAREWVPDPDGAPSDPWLRPATPLAPELIEEPIRVTRLPNA</sequence>
<evidence type="ECO:0000313" key="3">
    <source>
        <dbReference type="Proteomes" id="UP000294257"/>
    </source>
</evidence>